<evidence type="ECO:0000256" key="1">
    <source>
        <dbReference type="SAM" id="MobiDB-lite"/>
    </source>
</evidence>
<feature type="region of interest" description="Disordered" evidence="1">
    <location>
        <begin position="48"/>
        <end position="70"/>
    </location>
</feature>
<dbReference type="RefSeq" id="WP_029327250.1">
    <property type="nucleotide sequence ID" value="NZ_CABKQA010000002.1"/>
</dbReference>
<protein>
    <recommendedName>
        <fullName evidence="2">Restriction endonuclease type I HsdR second RecA-like helicase domain-containing protein</fullName>
    </recommendedName>
</protein>
<feature type="domain" description="Restriction endonuclease type I HsdR second RecA-like helicase" evidence="2">
    <location>
        <begin position="3"/>
        <end position="62"/>
    </location>
</feature>
<sequence>MSGFNSIFAVASVPMAKLYYEEFKKQMAKDPTKKLRIATIFSYGANEEESDGILDEENSEDASALDSTFS</sequence>
<dbReference type="Pfam" id="PF22679">
    <property type="entry name" value="T1R_D3-like"/>
    <property type="match status" value="1"/>
</dbReference>
<proteinExistence type="predicted"/>
<dbReference type="EMBL" id="CP049228">
    <property type="protein sequence ID" value="QIH23462.1"/>
    <property type="molecule type" value="Genomic_DNA"/>
</dbReference>
<reference evidence="3 4" key="1">
    <citation type="submission" date="2020-02" db="EMBL/GenBank/DDBJ databases">
        <title>Complete genome sequences of six Lactobacillus iners strains isolated from the human vagina.</title>
        <authorList>
            <person name="France M.T."/>
            <person name="Rutt L."/>
            <person name="Narina S."/>
            <person name="Arbaugh S."/>
            <person name="Humphrys M.S."/>
            <person name="Ma B."/>
            <person name="Hayward M.R."/>
            <person name="Relman D."/>
            <person name="Kwon D.S."/>
            <person name="Ravel J."/>
        </authorList>
    </citation>
    <scope>NUCLEOTIDE SEQUENCE [LARGE SCALE GENOMIC DNA]</scope>
    <source>
        <strain evidence="3 4">C0210C1</strain>
    </source>
</reference>
<dbReference type="InterPro" id="IPR027417">
    <property type="entry name" value="P-loop_NTPase"/>
</dbReference>
<feature type="compositionally biased region" description="Acidic residues" evidence="1">
    <location>
        <begin position="48"/>
        <end position="60"/>
    </location>
</feature>
<dbReference type="Gene3D" id="3.40.50.300">
    <property type="entry name" value="P-loop containing nucleotide triphosphate hydrolases"/>
    <property type="match status" value="1"/>
</dbReference>
<evidence type="ECO:0000313" key="4">
    <source>
        <dbReference type="Proteomes" id="UP000501676"/>
    </source>
</evidence>
<gene>
    <name evidence="3" type="ORF">G6Z83_01705</name>
</gene>
<dbReference type="InterPro" id="IPR055180">
    <property type="entry name" value="HsdR_RecA-like_helicase_dom_2"/>
</dbReference>
<accession>A0A6G7B7U6</accession>
<dbReference type="AlphaFoldDB" id="A0A6G7B7U6"/>
<name>A0A6G7B7U6_9LACO</name>
<evidence type="ECO:0000259" key="2">
    <source>
        <dbReference type="Pfam" id="PF22679"/>
    </source>
</evidence>
<organism evidence="3 4">
    <name type="scientific">Lactobacillus iners</name>
    <dbReference type="NCBI Taxonomy" id="147802"/>
    <lineage>
        <taxon>Bacteria</taxon>
        <taxon>Bacillati</taxon>
        <taxon>Bacillota</taxon>
        <taxon>Bacilli</taxon>
        <taxon>Lactobacillales</taxon>
        <taxon>Lactobacillaceae</taxon>
        <taxon>Lactobacillus</taxon>
    </lineage>
</organism>
<evidence type="ECO:0000313" key="3">
    <source>
        <dbReference type="EMBL" id="QIH23462.1"/>
    </source>
</evidence>
<dbReference type="Proteomes" id="UP000501676">
    <property type="component" value="Chromosome"/>
</dbReference>